<dbReference type="GeneID" id="107466229"/>
<reference evidence="2" key="2">
    <citation type="submission" date="2025-08" db="UniProtKB">
        <authorList>
            <consortium name="RefSeq"/>
        </authorList>
    </citation>
    <scope>IDENTIFICATION</scope>
    <source>
        <tissue evidence="2">Whole plant</tissue>
    </source>
</reference>
<evidence type="ECO:0000313" key="1">
    <source>
        <dbReference type="Proteomes" id="UP000515211"/>
    </source>
</evidence>
<sequence length="116" mass="12539">MSGIDCNGRLLVYSPSPSLCAGPICVVVVGGLLHCLSGQGVSVPRGEAPRLESPRRTFPSLRAPGLPSPYCASAPSPCTRTFCNDRRLRFHHRHKKQVDLENTPGHGYKLATSQLM</sequence>
<evidence type="ECO:0000313" key="2">
    <source>
        <dbReference type="RefSeq" id="XP_052109812.1"/>
    </source>
</evidence>
<protein>
    <submittedName>
        <fullName evidence="2">Uncharacterized protein LOC107466229</fullName>
    </submittedName>
</protein>
<organism evidence="1 2">
    <name type="scientific">Arachis duranensis</name>
    <name type="common">Wild peanut</name>
    <dbReference type="NCBI Taxonomy" id="130453"/>
    <lineage>
        <taxon>Eukaryota</taxon>
        <taxon>Viridiplantae</taxon>
        <taxon>Streptophyta</taxon>
        <taxon>Embryophyta</taxon>
        <taxon>Tracheophyta</taxon>
        <taxon>Spermatophyta</taxon>
        <taxon>Magnoliopsida</taxon>
        <taxon>eudicotyledons</taxon>
        <taxon>Gunneridae</taxon>
        <taxon>Pentapetalae</taxon>
        <taxon>rosids</taxon>
        <taxon>fabids</taxon>
        <taxon>Fabales</taxon>
        <taxon>Fabaceae</taxon>
        <taxon>Papilionoideae</taxon>
        <taxon>50 kb inversion clade</taxon>
        <taxon>dalbergioids sensu lato</taxon>
        <taxon>Dalbergieae</taxon>
        <taxon>Pterocarpus clade</taxon>
        <taxon>Arachis</taxon>
    </lineage>
</organism>
<accession>A0A9C6TGC7</accession>
<dbReference type="AlphaFoldDB" id="A0A9C6TGC7"/>
<dbReference type="KEGG" id="adu:107466229"/>
<dbReference type="RefSeq" id="XP_052109812.1">
    <property type="nucleotide sequence ID" value="XM_052253852.1"/>
</dbReference>
<reference evidence="1" key="1">
    <citation type="journal article" date="2016" name="Nat. Genet.">
        <title>The genome sequences of Arachis duranensis and Arachis ipaensis, the diploid ancestors of cultivated peanut.</title>
        <authorList>
            <person name="Bertioli D.J."/>
            <person name="Cannon S.B."/>
            <person name="Froenicke L."/>
            <person name="Huang G."/>
            <person name="Farmer A.D."/>
            <person name="Cannon E.K."/>
            <person name="Liu X."/>
            <person name="Gao D."/>
            <person name="Clevenger J."/>
            <person name="Dash S."/>
            <person name="Ren L."/>
            <person name="Moretzsohn M.C."/>
            <person name="Shirasawa K."/>
            <person name="Huang W."/>
            <person name="Vidigal B."/>
            <person name="Abernathy B."/>
            <person name="Chu Y."/>
            <person name="Niederhuth C.E."/>
            <person name="Umale P."/>
            <person name="Araujo A.C."/>
            <person name="Kozik A."/>
            <person name="Kim K.D."/>
            <person name="Burow M.D."/>
            <person name="Varshney R.K."/>
            <person name="Wang X."/>
            <person name="Zhang X."/>
            <person name="Barkley N."/>
            <person name="Guimaraes P.M."/>
            <person name="Isobe S."/>
            <person name="Guo B."/>
            <person name="Liao B."/>
            <person name="Stalker H.T."/>
            <person name="Schmitz R.J."/>
            <person name="Scheffler B.E."/>
            <person name="Leal-Bertioli S.C."/>
            <person name="Xun X."/>
            <person name="Jackson S.A."/>
            <person name="Michelmore R."/>
            <person name="Ozias-Akins P."/>
        </authorList>
    </citation>
    <scope>NUCLEOTIDE SEQUENCE [LARGE SCALE GENOMIC DNA]</scope>
    <source>
        <strain evidence="1">cv. V14167</strain>
    </source>
</reference>
<keyword evidence="1" id="KW-1185">Reference proteome</keyword>
<proteinExistence type="predicted"/>
<name>A0A9C6TGC7_ARADU</name>
<dbReference type="Proteomes" id="UP000515211">
    <property type="component" value="Chromosome 9"/>
</dbReference>
<gene>
    <name evidence="2" type="primary">LOC107466229</name>
</gene>